<name>A0A4R7ZXI5_9ACTN</name>
<keyword evidence="2" id="KW-1185">Reference proteome</keyword>
<proteinExistence type="predicted"/>
<evidence type="ECO:0000313" key="1">
    <source>
        <dbReference type="EMBL" id="TDW22436.1"/>
    </source>
</evidence>
<sequence length="35" mass="3764">MGLGDAGRRLVTGYDGESRARSLVRRIRGTSDDAV</sequence>
<protein>
    <submittedName>
        <fullName evidence="1">Uncharacterized protein</fullName>
    </submittedName>
</protein>
<gene>
    <name evidence="1" type="ORF">EV650_1273</name>
</gene>
<organism evidence="1 2">
    <name type="scientific">Kribbella kalugense</name>
    <dbReference type="NCBI Taxonomy" id="2512221"/>
    <lineage>
        <taxon>Bacteria</taxon>
        <taxon>Bacillati</taxon>
        <taxon>Actinomycetota</taxon>
        <taxon>Actinomycetes</taxon>
        <taxon>Propionibacteriales</taxon>
        <taxon>Kribbellaceae</taxon>
        <taxon>Kribbella</taxon>
    </lineage>
</organism>
<accession>A0A4R7ZXI5</accession>
<evidence type="ECO:0000313" key="2">
    <source>
        <dbReference type="Proteomes" id="UP000295447"/>
    </source>
</evidence>
<reference evidence="1 2" key="1">
    <citation type="submission" date="2019-03" db="EMBL/GenBank/DDBJ databases">
        <title>Genomic Encyclopedia of Type Strains, Phase III (KMG-III): the genomes of soil and plant-associated and newly described type strains.</title>
        <authorList>
            <person name="Whitman W."/>
        </authorList>
    </citation>
    <scope>NUCLEOTIDE SEQUENCE [LARGE SCALE GENOMIC DNA]</scope>
    <source>
        <strain evidence="1 2">VKM Ac-2570</strain>
    </source>
</reference>
<comment type="caution">
    <text evidence="1">The sequence shown here is derived from an EMBL/GenBank/DDBJ whole genome shotgun (WGS) entry which is preliminary data.</text>
</comment>
<dbReference type="AlphaFoldDB" id="A0A4R7ZXI5"/>
<dbReference type="EMBL" id="SODF01000001">
    <property type="protein sequence ID" value="TDW22436.1"/>
    <property type="molecule type" value="Genomic_DNA"/>
</dbReference>
<dbReference type="Proteomes" id="UP000295447">
    <property type="component" value="Unassembled WGS sequence"/>
</dbReference>